<dbReference type="GO" id="GO:0006310">
    <property type="term" value="P:DNA recombination"/>
    <property type="evidence" value="ECO:0007669"/>
    <property type="project" value="UniProtKB-KW"/>
</dbReference>
<dbReference type="PANTHER" id="PTHR37984">
    <property type="entry name" value="PROTEIN CBG26694"/>
    <property type="match status" value="1"/>
</dbReference>
<dbReference type="EMBL" id="OIVN01000891">
    <property type="protein sequence ID" value="SPC87047.1"/>
    <property type="molecule type" value="Genomic_DNA"/>
</dbReference>
<evidence type="ECO:0000256" key="15">
    <source>
        <dbReference type="ARBA" id="ARBA00023268"/>
    </source>
</evidence>
<evidence type="ECO:0000256" key="5">
    <source>
        <dbReference type="ARBA" id="ARBA00022723"/>
    </source>
</evidence>
<dbReference type="SUPFAM" id="SSF50630">
    <property type="entry name" value="Acid proteases"/>
    <property type="match status" value="1"/>
</dbReference>
<dbReference type="GO" id="GO:0003887">
    <property type="term" value="F:DNA-directed DNA polymerase activity"/>
    <property type="evidence" value="ECO:0007669"/>
    <property type="project" value="UniProtKB-KW"/>
</dbReference>
<dbReference type="GO" id="GO:0004519">
    <property type="term" value="F:endonuclease activity"/>
    <property type="evidence" value="ECO:0007669"/>
    <property type="project" value="UniProtKB-KW"/>
</dbReference>
<evidence type="ECO:0000259" key="19">
    <source>
        <dbReference type="Pfam" id="PF17921"/>
    </source>
</evidence>
<gene>
    <name evidence="21" type="ORF">FSB_LOCUS14929</name>
</gene>
<feature type="domain" description="Reverse transcriptase/retrotransposon-derived protein RNase H-like" evidence="18">
    <location>
        <begin position="571"/>
        <end position="657"/>
    </location>
</feature>
<dbReference type="GO" id="GO:0003964">
    <property type="term" value="F:RNA-directed DNA polymerase activity"/>
    <property type="evidence" value="ECO:0007669"/>
    <property type="project" value="UniProtKB-KW"/>
</dbReference>
<keyword evidence="10" id="KW-0229">DNA integration</keyword>
<keyword evidence="8" id="KW-0378">Hydrolase</keyword>
<reference evidence="21" key="1">
    <citation type="submission" date="2018-02" db="EMBL/GenBank/DDBJ databases">
        <authorList>
            <person name="Cohen D.B."/>
            <person name="Kent A.D."/>
        </authorList>
    </citation>
    <scope>NUCLEOTIDE SEQUENCE</scope>
</reference>
<evidence type="ECO:0000256" key="10">
    <source>
        <dbReference type="ARBA" id="ARBA00022908"/>
    </source>
</evidence>
<evidence type="ECO:0000256" key="11">
    <source>
        <dbReference type="ARBA" id="ARBA00022918"/>
    </source>
</evidence>
<keyword evidence="13" id="KW-0238">DNA-binding</keyword>
<evidence type="ECO:0000256" key="8">
    <source>
        <dbReference type="ARBA" id="ARBA00022801"/>
    </source>
</evidence>
<dbReference type="GO" id="GO:0006508">
    <property type="term" value="P:proteolysis"/>
    <property type="evidence" value="ECO:0007669"/>
    <property type="project" value="UniProtKB-KW"/>
</dbReference>
<evidence type="ECO:0000256" key="9">
    <source>
        <dbReference type="ARBA" id="ARBA00022842"/>
    </source>
</evidence>
<keyword evidence="12" id="KW-0239">DNA-directed DNA polymerase</keyword>
<protein>
    <recommendedName>
        <fullName evidence="22">Reverse transcriptase/retrotransposon-derived protein RNase H-like domain-containing protein</fullName>
    </recommendedName>
</protein>
<dbReference type="Gene3D" id="1.10.340.70">
    <property type="match status" value="1"/>
</dbReference>
<keyword evidence="7" id="KW-0255">Endonuclease</keyword>
<keyword evidence="4" id="KW-0540">Nuclease</keyword>
<dbReference type="GO" id="GO:0046872">
    <property type="term" value="F:metal ion binding"/>
    <property type="evidence" value="ECO:0007669"/>
    <property type="project" value="UniProtKB-KW"/>
</dbReference>
<dbReference type="CDD" id="cd01647">
    <property type="entry name" value="RT_LTR"/>
    <property type="match status" value="1"/>
</dbReference>
<dbReference type="Gene3D" id="2.40.70.10">
    <property type="entry name" value="Acid Proteases"/>
    <property type="match status" value="1"/>
</dbReference>
<dbReference type="Pfam" id="PF00078">
    <property type="entry name" value="RVT_1"/>
    <property type="match status" value="1"/>
</dbReference>
<dbReference type="SUPFAM" id="SSF56672">
    <property type="entry name" value="DNA/RNA polymerases"/>
    <property type="match status" value="1"/>
</dbReference>
<dbReference type="InterPro" id="IPR041588">
    <property type="entry name" value="Integrase_H2C2"/>
</dbReference>
<accession>A0A2N9F7Y1</accession>
<dbReference type="InterPro" id="IPR050951">
    <property type="entry name" value="Retrovirus_Pol_polyprotein"/>
</dbReference>
<keyword evidence="5" id="KW-0479">Metal-binding</keyword>
<feature type="domain" description="Reverse transcriptase" evidence="17">
    <location>
        <begin position="414"/>
        <end position="526"/>
    </location>
</feature>
<evidence type="ECO:0000313" key="21">
    <source>
        <dbReference type="EMBL" id="SPC87047.1"/>
    </source>
</evidence>
<keyword evidence="6" id="KW-0064">Aspartyl protease</keyword>
<keyword evidence="11" id="KW-0695">RNA-directed DNA polymerase</keyword>
<dbReference type="PANTHER" id="PTHR37984:SF5">
    <property type="entry name" value="PROTEIN NYNRIN-LIKE"/>
    <property type="match status" value="1"/>
</dbReference>
<dbReference type="GO" id="GO:0003677">
    <property type="term" value="F:DNA binding"/>
    <property type="evidence" value="ECO:0007669"/>
    <property type="project" value="UniProtKB-KW"/>
</dbReference>
<dbReference type="InterPro" id="IPR000477">
    <property type="entry name" value="RT_dom"/>
</dbReference>
<dbReference type="InterPro" id="IPR043128">
    <property type="entry name" value="Rev_trsase/Diguanyl_cyclase"/>
</dbReference>
<dbReference type="AlphaFoldDB" id="A0A2N9F7Y1"/>
<evidence type="ECO:0000256" key="14">
    <source>
        <dbReference type="ARBA" id="ARBA00023172"/>
    </source>
</evidence>
<feature type="region of interest" description="Disordered" evidence="16">
    <location>
        <begin position="56"/>
        <end position="82"/>
    </location>
</feature>
<name>A0A2N9F7Y1_FAGSY</name>
<dbReference type="InterPro" id="IPR043502">
    <property type="entry name" value="DNA/RNA_pol_sf"/>
</dbReference>
<keyword evidence="9" id="KW-0460">Magnesium</keyword>
<evidence type="ECO:0000256" key="1">
    <source>
        <dbReference type="ARBA" id="ARBA00022670"/>
    </source>
</evidence>
<evidence type="ECO:0000259" key="17">
    <source>
        <dbReference type="Pfam" id="PF00078"/>
    </source>
</evidence>
<evidence type="ECO:0000259" key="20">
    <source>
        <dbReference type="Pfam" id="PF24626"/>
    </source>
</evidence>
<evidence type="ECO:0000256" key="2">
    <source>
        <dbReference type="ARBA" id="ARBA00022679"/>
    </source>
</evidence>
<evidence type="ECO:0000256" key="16">
    <source>
        <dbReference type="SAM" id="MobiDB-lite"/>
    </source>
</evidence>
<dbReference type="Pfam" id="PF17921">
    <property type="entry name" value="Integrase_H2C2"/>
    <property type="match status" value="1"/>
</dbReference>
<feature type="domain" description="Integrase zinc-binding" evidence="19">
    <location>
        <begin position="761"/>
        <end position="817"/>
    </location>
</feature>
<evidence type="ECO:0000256" key="13">
    <source>
        <dbReference type="ARBA" id="ARBA00023125"/>
    </source>
</evidence>
<dbReference type="InterPro" id="IPR021109">
    <property type="entry name" value="Peptidase_aspartic_dom_sf"/>
</dbReference>
<evidence type="ECO:0000256" key="3">
    <source>
        <dbReference type="ARBA" id="ARBA00022695"/>
    </source>
</evidence>
<dbReference type="Pfam" id="PF17919">
    <property type="entry name" value="RT_RNaseH_2"/>
    <property type="match status" value="1"/>
</dbReference>
<dbReference type="Gene3D" id="3.30.70.270">
    <property type="match status" value="2"/>
</dbReference>
<dbReference type="InterPro" id="IPR056924">
    <property type="entry name" value="SH3_Tf2-1"/>
</dbReference>
<keyword evidence="14" id="KW-0233">DNA recombination</keyword>
<keyword evidence="1" id="KW-0645">Protease</keyword>
<keyword evidence="3" id="KW-0548">Nucleotidyltransferase</keyword>
<dbReference type="GO" id="GO:0015074">
    <property type="term" value="P:DNA integration"/>
    <property type="evidence" value="ECO:0007669"/>
    <property type="project" value="UniProtKB-KW"/>
</dbReference>
<dbReference type="InterPro" id="IPR041577">
    <property type="entry name" value="RT_RNaseH_2"/>
</dbReference>
<evidence type="ECO:0000259" key="18">
    <source>
        <dbReference type="Pfam" id="PF17919"/>
    </source>
</evidence>
<evidence type="ECO:0000256" key="6">
    <source>
        <dbReference type="ARBA" id="ARBA00022750"/>
    </source>
</evidence>
<evidence type="ECO:0008006" key="22">
    <source>
        <dbReference type="Google" id="ProtNLM"/>
    </source>
</evidence>
<keyword evidence="15" id="KW-0511">Multifunctional enzyme</keyword>
<dbReference type="Pfam" id="PF13975">
    <property type="entry name" value="gag-asp_proteas"/>
    <property type="match status" value="1"/>
</dbReference>
<evidence type="ECO:0000256" key="4">
    <source>
        <dbReference type="ARBA" id="ARBA00022722"/>
    </source>
</evidence>
<dbReference type="CDD" id="cd00303">
    <property type="entry name" value="retropepsin_like"/>
    <property type="match status" value="1"/>
</dbReference>
<organism evidence="21">
    <name type="scientific">Fagus sylvatica</name>
    <name type="common">Beechnut</name>
    <dbReference type="NCBI Taxonomy" id="28930"/>
    <lineage>
        <taxon>Eukaryota</taxon>
        <taxon>Viridiplantae</taxon>
        <taxon>Streptophyta</taxon>
        <taxon>Embryophyta</taxon>
        <taxon>Tracheophyta</taxon>
        <taxon>Spermatophyta</taxon>
        <taxon>Magnoliopsida</taxon>
        <taxon>eudicotyledons</taxon>
        <taxon>Gunneridae</taxon>
        <taxon>Pentapetalae</taxon>
        <taxon>rosids</taxon>
        <taxon>fabids</taxon>
        <taxon>Fagales</taxon>
        <taxon>Fagaceae</taxon>
        <taxon>Fagus</taxon>
    </lineage>
</organism>
<evidence type="ECO:0000256" key="12">
    <source>
        <dbReference type="ARBA" id="ARBA00022932"/>
    </source>
</evidence>
<dbReference type="GO" id="GO:0004190">
    <property type="term" value="F:aspartic-type endopeptidase activity"/>
    <property type="evidence" value="ECO:0007669"/>
    <property type="project" value="UniProtKB-KW"/>
</dbReference>
<evidence type="ECO:0000256" key="7">
    <source>
        <dbReference type="ARBA" id="ARBA00022759"/>
    </source>
</evidence>
<dbReference type="Gene3D" id="3.10.10.10">
    <property type="entry name" value="HIV Type 1 Reverse Transcriptase, subunit A, domain 1"/>
    <property type="match status" value="2"/>
</dbReference>
<keyword evidence="2" id="KW-0808">Transferase</keyword>
<sequence length="950" mass="106667">MVQETKTGVPIGVLSDNVQEIQQPVDDQANAIREIGARLERMETSFASFQALLEERLPPRQSEPVQTPPQAMQGAKTRNAMPMRPPTQEIRAQPNQPRELGMKCLARPPRKFGGQFEPQVDDPWLGRGIPRQKGQVHQHGQQAPPHEIQINLKRLEMLNGAKMVMKMQKPRTLGEAYALTKIQEEYLATVKRSARPSYEANMNNWGQPSSQQAATIRHKCKSMKLYLIEEVSECEVDCEIEKNEEEYVELGDEGAEITLCAPLGSTSPSTMRLIAIINGQKVVVLIDTGSTHNFMDKGLATSLKLQVDNNSCFGVKVANGQIIKTMGECKAIKFNIQDLKLEVNFNLLELGGYGIVLGTQWLSTLGVISSKKFEDGVAKGLLLQIMPCELAIIQEPIESPMQELEGVPPHCQRPYRYPYFQKTEIEKIVKDLIDFGSVRPSQSLFASPVLLMWKADVMDELLDELQGARVFLKLDLRPGYHQIGMKEEDIEKTTFKTHEGHYEYLLMPCGLTNAPATFQSLMNEGMEEHEAHLKIVLKTLAKHQLYAKMSKCVFAASEVEYLGHVILAKGAEQAFEKHKETVSHPPVLALPNFTQNFVVECDASGVGIEAVLMQRGRPLAFFSQASKGKNLFLSTYEKELLALVLAQKWISKLLGYNIVVEYKQGKENKVAYALSRNEETNLKIEIEGETTLLQAQAQGSLCAISFPSLTWLEELKASYEEDDTMKDLLGRLQDGEASEGHNTVKNGLLLYKGRFHLGNSSSMKSKVLALIHDNPLGRHSGYFKTLLRGKRECHWQGMKSDVKSYIKGCDICQRIKHETNNKVNEQYLRAFAAMGRMASLGKKTMHKKLGKLGRKFYGPFKVLGKIRAVSYKLELLEDAKIHHVFHVSCLKAKVGQFITPLYKMPPVDSLGHLAPEPTKILETRVVKKRRLPTVTEVLVFWEGATKEDAT</sequence>
<feature type="domain" description="Tf2-1-like SH3-like" evidence="20">
    <location>
        <begin position="842"/>
        <end position="892"/>
    </location>
</feature>
<dbReference type="Pfam" id="PF24626">
    <property type="entry name" value="SH3_Tf2-1"/>
    <property type="match status" value="1"/>
</dbReference>
<proteinExistence type="predicted"/>